<dbReference type="GO" id="GO:0016829">
    <property type="term" value="F:lyase activity"/>
    <property type="evidence" value="ECO:0007669"/>
    <property type="project" value="InterPro"/>
</dbReference>
<dbReference type="EMBL" id="JAGYPE010000007">
    <property type="protein sequence ID" value="MBS4186528.1"/>
    <property type="molecule type" value="Genomic_DNA"/>
</dbReference>
<dbReference type="InterPro" id="IPR012480">
    <property type="entry name" value="Hepar_II_III_C"/>
</dbReference>
<dbReference type="AlphaFoldDB" id="A0A942T7M8"/>
<dbReference type="SUPFAM" id="SSF48230">
    <property type="entry name" value="Chondroitin AC/alginate lyase"/>
    <property type="match status" value="1"/>
</dbReference>
<dbReference type="Pfam" id="PF16332">
    <property type="entry name" value="DUF4962"/>
    <property type="match status" value="1"/>
</dbReference>
<dbReference type="Proteomes" id="UP000677265">
    <property type="component" value="Unassembled WGS sequence"/>
</dbReference>
<dbReference type="InterPro" id="IPR008929">
    <property type="entry name" value="Chondroitin_lyas"/>
</dbReference>
<evidence type="ECO:0000313" key="4">
    <source>
        <dbReference type="EMBL" id="MBS4186528.1"/>
    </source>
</evidence>
<dbReference type="EMBL" id="JAGYPE020000074">
    <property type="protein sequence ID" value="MCH6268985.1"/>
    <property type="molecule type" value="Genomic_DNA"/>
</dbReference>
<evidence type="ECO:0000313" key="6">
    <source>
        <dbReference type="Proteomes" id="UP000677265"/>
    </source>
</evidence>
<name>A0A942T7M8_9BACI</name>
<comment type="subcellular location">
    <subcellularLocation>
        <location evidence="1">Cell envelope</location>
    </subcellularLocation>
</comment>
<evidence type="ECO:0000313" key="5">
    <source>
        <dbReference type="EMBL" id="MCH6268985.1"/>
    </source>
</evidence>
<gene>
    <name evidence="5" type="ORF">KHB02_025985</name>
    <name evidence="4" type="ORF">KHB02_34755</name>
</gene>
<dbReference type="Pfam" id="PF07940">
    <property type="entry name" value="Hepar_II_III_C"/>
    <property type="match status" value="1"/>
</dbReference>
<dbReference type="PANTHER" id="PTHR38045">
    <property type="entry name" value="CHROMOSOME 1, WHOLE GENOME SHOTGUN SEQUENCE"/>
    <property type="match status" value="1"/>
</dbReference>
<dbReference type="InterPro" id="IPR032518">
    <property type="entry name" value="HepII_N"/>
</dbReference>
<dbReference type="Gene3D" id="1.50.10.100">
    <property type="entry name" value="Chondroitin AC/alginate lyase"/>
    <property type="match status" value="1"/>
</dbReference>
<reference evidence="4" key="1">
    <citation type="submission" date="2021-05" db="EMBL/GenBank/DDBJ databases">
        <title>Novel Bacillus species.</title>
        <authorList>
            <person name="Liu G."/>
        </authorList>
    </citation>
    <scope>NUCLEOTIDE SEQUENCE</scope>
    <source>
        <strain evidence="4 6">FJAT-50051</strain>
    </source>
</reference>
<feature type="domain" description="Heparinase II N-terminal" evidence="3">
    <location>
        <begin position="10"/>
        <end position="255"/>
    </location>
</feature>
<organism evidence="4">
    <name type="scientific">Neobacillus citreus</name>
    <dbReference type="NCBI Taxonomy" id="2833578"/>
    <lineage>
        <taxon>Bacteria</taxon>
        <taxon>Bacillati</taxon>
        <taxon>Bacillota</taxon>
        <taxon>Bacilli</taxon>
        <taxon>Bacillales</taxon>
        <taxon>Bacillaceae</taxon>
        <taxon>Neobacillus</taxon>
    </lineage>
</organism>
<dbReference type="PANTHER" id="PTHR38045:SF1">
    <property type="entry name" value="HEPARINASE II_III-LIKE PROTEIN"/>
    <property type="match status" value="1"/>
</dbReference>
<evidence type="ECO:0000259" key="2">
    <source>
        <dbReference type="Pfam" id="PF07940"/>
    </source>
</evidence>
<feature type="domain" description="Heparinase II/III-like C-terminal" evidence="2">
    <location>
        <begin position="352"/>
        <end position="534"/>
    </location>
</feature>
<protein>
    <submittedName>
        <fullName evidence="4">Heparinase II/III family protein</fullName>
    </submittedName>
</protein>
<keyword evidence="6" id="KW-1185">Reference proteome</keyword>
<comment type="caution">
    <text evidence="4">The sequence shown here is derived from an EMBL/GenBank/DDBJ whole genome shotgun (WGS) entry which is preliminary data.</text>
</comment>
<evidence type="ECO:0000259" key="3">
    <source>
        <dbReference type="Pfam" id="PF16332"/>
    </source>
</evidence>
<accession>A0A942T7M8</accession>
<evidence type="ECO:0000256" key="1">
    <source>
        <dbReference type="ARBA" id="ARBA00004196"/>
    </source>
</evidence>
<sequence>MNHPNSWNVRNHPRILFSETELKQVRDSQISQEFFEQANQFLTETDFKVNYPSIQFQITVTLPLVQLAPLPEAPGYVDFPYWTMYSRAIEERITVLSTAYALTEDRKYGDKVKEYLLALAKFTRWYEFPNRGAEGNLSNAHFTLAAAIGYDSIYSLLNEQERNILQQAILANGLQPFEIDFENQDSHNIIASKRVAMLIGALSIADEQDVGQYLSNAYEYLFAYLEDRLTSPEIEGLLYTSVAIRHILMAADALNRATGDASLIGHDYFQTFLPELFLYMLGNAKKQSFVNFSDSFYTLDISYLMGMLAQRNLHPAASWYFQQAKTNHSHVLLHPKRMPDPIAPGEFFNQQHSKVIPSIGWAAFRNGWDKESHLLAFASSGSAKGHNHYDQNNFVLHVHDEWLMTNPGYQDYVPGPRNTFTTGTVGHNAMLINGGGQTELGRSRIADWYLSPSYDFCTGDATDAYNGAVKQWKRAILHIDQGYFLIVDRVGKINPEDRVSFLFHTTSSVIAAGRQLELNESIDSNHVIIAGGQAGASLYYCYPEQTKKTLEQFPGAEEYGTYIAVEPGGNLQEEFLVTLIVPHADKRLADKPLDYQVDRNYGTISIKVDREDYGVTDYLLFADSQESKQMTSEHTDFQVNGEQAWVCFNHSLQQPKKWVLINGTRLDFDGKGYLRSDKNLTARMERDRQERKYWLELMEETAIVIPCRESDVVLVNNQRYENSKTGILELVLPKGETVVQVIQQD</sequence>
<dbReference type="GO" id="GO:0030313">
    <property type="term" value="C:cell envelope"/>
    <property type="evidence" value="ECO:0007669"/>
    <property type="project" value="UniProtKB-SubCell"/>
</dbReference>
<dbReference type="RefSeq" id="WP_213146325.1">
    <property type="nucleotide sequence ID" value="NZ_JAGYPE020000074.1"/>
</dbReference>
<proteinExistence type="predicted"/>
<dbReference type="Gene3D" id="2.70.98.70">
    <property type="match status" value="1"/>
</dbReference>